<dbReference type="EMBL" id="JACDUH010000002">
    <property type="protein sequence ID" value="MBA2851559.1"/>
    <property type="molecule type" value="Genomic_DNA"/>
</dbReference>
<organism evidence="2 3">
    <name type="scientific">Methanococcus maripaludis</name>
    <name type="common">Methanococcus deltae</name>
    <dbReference type="NCBI Taxonomy" id="39152"/>
    <lineage>
        <taxon>Archaea</taxon>
        <taxon>Methanobacteriati</taxon>
        <taxon>Methanobacteriota</taxon>
        <taxon>Methanomada group</taxon>
        <taxon>Methanococci</taxon>
        <taxon>Methanococcales</taxon>
        <taxon>Methanococcaceae</taxon>
        <taxon>Methanococcus</taxon>
    </lineage>
</organism>
<evidence type="ECO:0000256" key="1">
    <source>
        <dbReference type="SAM" id="MobiDB-lite"/>
    </source>
</evidence>
<sequence>MVSIKVDLSDEANQIVEIYKGVHGLKSKQEAIIQIINIAGAKHIEETIYTPDFIAQIKASEKDIKAGRVISTDEVDDLDDVLDNYEKEEKKKKLTSRKKGNYGKNKIH</sequence>
<comment type="caution">
    <text evidence="2">The sequence shown here is derived from an EMBL/GenBank/DDBJ whole genome shotgun (WGS) entry which is preliminary data.</text>
</comment>
<name>A0A7J9NV61_METMI</name>
<evidence type="ECO:0000313" key="3">
    <source>
        <dbReference type="Proteomes" id="UP000564425"/>
    </source>
</evidence>
<dbReference type="Pfam" id="PF10884">
    <property type="entry name" value="DUF2683"/>
    <property type="match status" value="1"/>
</dbReference>
<dbReference type="InterPro" id="IPR020271">
    <property type="entry name" value="Uncharacterised_MJ1172"/>
</dbReference>
<dbReference type="RefSeq" id="WP_181501356.1">
    <property type="nucleotide sequence ID" value="NZ_JACDUH010000002.1"/>
</dbReference>
<protein>
    <submittedName>
        <fullName evidence="2">Putative transcriptional regulator</fullName>
    </submittedName>
</protein>
<evidence type="ECO:0000313" key="2">
    <source>
        <dbReference type="EMBL" id="MBA2851559.1"/>
    </source>
</evidence>
<gene>
    <name evidence="2" type="ORF">HNP86_001712</name>
</gene>
<dbReference type="Proteomes" id="UP000564425">
    <property type="component" value="Unassembled WGS sequence"/>
</dbReference>
<dbReference type="AlphaFoldDB" id="A0A7J9NV61"/>
<reference evidence="2 3" key="1">
    <citation type="submission" date="2020-07" db="EMBL/GenBank/DDBJ databases">
        <title>Genomic Encyclopedia of Type Strains, Phase IV (KMG-V): Genome sequencing to study the core and pangenomes of soil and plant-associated prokaryotes.</title>
        <authorList>
            <person name="Whitman W."/>
        </authorList>
    </citation>
    <scope>NUCLEOTIDE SEQUENCE [LARGE SCALE GENOMIC DNA]</scope>
    <source>
        <strain evidence="2 3">A1</strain>
    </source>
</reference>
<feature type="region of interest" description="Disordered" evidence="1">
    <location>
        <begin position="89"/>
        <end position="108"/>
    </location>
</feature>
<feature type="compositionally biased region" description="Basic residues" evidence="1">
    <location>
        <begin position="92"/>
        <end position="108"/>
    </location>
</feature>
<proteinExistence type="predicted"/>
<accession>A0A7J9NV61</accession>